<dbReference type="Gene3D" id="1.20.58.340">
    <property type="entry name" value="Magnesium transport protein CorA, transmembrane region"/>
    <property type="match status" value="1"/>
</dbReference>
<evidence type="ECO:0000313" key="2">
    <source>
        <dbReference type="EMBL" id="KAK4031451.1"/>
    </source>
</evidence>
<organism evidence="2 3">
    <name type="scientific">Parachaetomium inaequale</name>
    <dbReference type="NCBI Taxonomy" id="2588326"/>
    <lineage>
        <taxon>Eukaryota</taxon>
        <taxon>Fungi</taxon>
        <taxon>Dikarya</taxon>
        <taxon>Ascomycota</taxon>
        <taxon>Pezizomycotina</taxon>
        <taxon>Sordariomycetes</taxon>
        <taxon>Sordariomycetidae</taxon>
        <taxon>Sordariales</taxon>
        <taxon>Chaetomiaceae</taxon>
        <taxon>Parachaetomium</taxon>
    </lineage>
</organism>
<dbReference type="Proteomes" id="UP001303115">
    <property type="component" value="Unassembled WGS sequence"/>
</dbReference>
<name>A0AAN6SK89_9PEZI</name>
<gene>
    <name evidence="2" type="ORF">C8A01DRAFT_21319</name>
</gene>
<keyword evidence="1" id="KW-1133">Transmembrane helix</keyword>
<evidence type="ECO:0000256" key="1">
    <source>
        <dbReference type="SAM" id="Phobius"/>
    </source>
</evidence>
<feature type="transmembrane region" description="Helical" evidence="1">
    <location>
        <begin position="277"/>
        <end position="300"/>
    </location>
</feature>
<reference evidence="3" key="1">
    <citation type="journal article" date="2023" name="Mol. Phylogenet. Evol.">
        <title>Genome-scale phylogeny and comparative genomics of the fungal order Sordariales.</title>
        <authorList>
            <person name="Hensen N."/>
            <person name="Bonometti L."/>
            <person name="Westerberg I."/>
            <person name="Brannstrom I.O."/>
            <person name="Guillou S."/>
            <person name="Cros-Aarteil S."/>
            <person name="Calhoun S."/>
            <person name="Haridas S."/>
            <person name="Kuo A."/>
            <person name="Mondo S."/>
            <person name="Pangilinan J."/>
            <person name="Riley R."/>
            <person name="LaButti K."/>
            <person name="Andreopoulos B."/>
            <person name="Lipzen A."/>
            <person name="Chen C."/>
            <person name="Yan M."/>
            <person name="Daum C."/>
            <person name="Ng V."/>
            <person name="Clum A."/>
            <person name="Steindorff A."/>
            <person name="Ohm R.A."/>
            <person name="Martin F."/>
            <person name="Silar P."/>
            <person name="Natvig D.O."/>
            <person name="Lalanne C."/>
            <person name="Gautier V."/>
            <person name="Ament-Velasquez S.L."/>
            <person name="Kruys A."/>
            <person name="Hutchinson M.I."/>
            <person name="Powell A.J."/>
            <person name="Barry K."/>
            <person name="Miller A.N."/>
            <person name="Grigoriev I.V."/>
            <person name="Debuchy R."/>
            <person name="Gladieux P."/>
            <person name="Hiltunen Thoren M."/>
            <person name="Johannesson H."/>
        </authorList>
    </citation>
    <scope>NUCLEOTIDE SEQUENCE [LARGE SCALE GENOMIC DNA]</scope>
    <source>
        <strain evidence="3">CBS 284.82</strain>
    </source>
</reference>
<dbReference type="AlphaFoldDB" id="A0AAN6SK89"/>
<protein>
    <submittedName>
        <fullName evidence="2">Uncharacterized protein</fullName>
    </submittedName>
</protein>
<accession>A0AAN6SK89</accession>
<keyword evidence="1" id="KW-0812">Transmembrane</keyword>
<sequence length="326" mass="36639">MGDKLADTLATAFFVRVGRGFSLITCILRIELPSLQSIAFVSFWKPAELAELRELCDKNKHLLQTTPLGILALIYAQRVRGWEEWVASLWVDLNEIEVFLKMAPPGWESNRPTPQRVKELSNPDVLNRQFAAAHAQICLSQNILAFGVRYAEHCQEAMNTVEQARTGKRTRPGEREAFEACLRPSLSICKSLQDRSADLLERLRGLISMTANTIAQKEARTNRDIAQSSLRVAQSAASDSRMMKTIGLLGVLFLPATFTTALWEVNLFQLEEDTNKVAYAVTTVGLTLLVFGAWGSYMFLARKPFELYRGNESEVVRDAMELRPLV</sequence>
<dbReference type="EMBL" id="MU854805">
    <property type="protein sequence ID" value="KAK4031451.1"/>
    <property type="molecule type" value="Genomic_DNA"/>
</dbReference>
<proteinExistence type="predicted"/>
<comment type="caution">
    <text evidence="2">The sequence shown here is derived from an EMBL/GenBank/DDBJ whole genome shotgun (WGS) entry which is preliminary data.</text>
</comment>
<keyword evidence="1" id="KW-0472">Membrane</keyword>
<keyword evidence="3" id="KW-1185">Reference proteome</keyword>
<feature type="transmembrane region" description="Helical" evidence="1">
    <location>
        <begin position="246"/>
        <end position="265"/>
    </location>
</feature>
<evidence type="ECO:0000313" key="3">
    <source>
        <dbReference type="Proteomes" id="UP001303115"/>
    </source>
</evidence>